<dbReference type="EMBL" id="CP089983">
    <property type="protein sequence ID" value="WXB05902.1"/>
    <property type="molecule type" value="Genomic_DNA"/>
</dbReference>
<dbReference type="PROSITE" id="PS50011">
    <property type="entry name" value="PROTEIN_KINASE_DOM"/>
    <property type="match status" value="1"/>
</dbReference>
<reference evidence="8" key="1">
    <citation type="submission" date="2021-12" db="EMBL/GenBank/DDBJ databases">
        <title>Discovery of the Pendulisporaceae a myxobacterial family with distinct sporulation behavior and unique specialized metabolism.</title>
        <authorList>
            <person name="Garcia R."/>
            <person name="Popoff A."/>
            <person name="Bader C.D."/>
            <person name="Loehr J."/>
            <person name="Walesch S."/>
            <person name="Walt C."/>
            <person name="Boldt J."/>
            <person name="Bunk B."/>
            <person name="Haeckl F.J.F.P.J."/>
            <person name="Gunesch A.P."/>
            <person name="Birkelbach J."/>
            <person name="Nuebel U."/>
            <person name="Pietschmann T."/>
            <person name="Bach T."/>
            <person name="Mueller R."/>
        </authorList>
    </citation>
    <scope>NUCLEOTIDE SEQUENCE</scope>
    <source>
        <strain evidence="8">MSr11367</strain>
    </source>
</reference>
<keyword evidence="9" id="KW-1185">Reference proteome</keyword>
<dbReference type="PROSITE" id="PS50005">
    <property type="entry name" value="TPR"/>
    <property type="match status" value="1"/>
</dbReference>
<evidence type="ECO:0000256" key="3">
    <source>
        <dbReference type="ARBA" id="ARBA00022777"/>
    </source>
</evidence>
<evidence type="ECO:0000256" key="1">
    <source>
        <dbReference type="ARBA" id="ARBA00022679"/>
    </source>
</evidence>
<keyword evidence="4" id="KW-0067">ATP-binding</keyword>
<keyword evidence="5" id="KW-0802">TPR repeat</keyword>
<dbReference type="PROSITE" id="PS00109">
    <property type="entry name" value="PROTEIN_KINASE_TYR"/>
    <property type="match status" value="1"/>
</dbReference>
<dbReference type="Pfam" id="PF00069">
    <property type="entry name" value="Pkinase"/>
    <property type="match status" value="1"/>
</dbReference>
<dbReference type="PANTHER" id="PTHR43289">
    <property type="entry name" value="MITOGEN-ACTIVATED PROTEIN KINASE KINASE KINASE 20-RELATED"/>
    <property type="match status" value="1"/>
</dbReference>
<dbReference type="InterPro" id="IPR000719">
    <property type="entry name" value="Prot_kinase_dom"/>
</dbReference>
<keyword evidence="1" id="KW-0808">Transferase</keyword>
<organism evidence="8 9">
    <name type="scientific">Pendulispora rubella</name>
    <dbReference type="NCBI Taxonomy" id="2741070"/>
    <lineage>
        <taxon>Bacteria</taxon>
        <taxon>Pseudomonadati</taxon>
        <taxon>Myxococcota</taxon>
        <taxon>Myxococcia</taxon>
        <taxon>Myxococcales</taxon>
        <taxon>Sorangiineae</taxon>
        <taxon>Pendulisporaceae</taxon>
        <taxon>Pendulispora</taxon>
    </lineage>
</organism>
<dbReference type="PANTHER" id="PTHR43289:SF6">
    <property type="entry name" value="SERINE_THREONINE-PROTEIN KINASE NEKL-3"/>
    <property type="match status" value="1"/>
</dbReference>
<dbReference type="InterPro" id="IPR008266">
    <property type="entry name" value="Tyr_kinase_AS"/>
</dbReference>
<evidence type="ECO:0000313" key="9">
    <source>
        <dbReference type="Proteomes" id="UP001374803"/>
    </source>
</evidence>
<feature type="region of interest" description="Disordered" evidence="6">
    <location>
        <begin position="348"/>
        <end position="377"/>
    </location>
</feature>
<name>A0ABZ2L4N0_9BACT</name>
<keyword evidence="3 8" id="KW-0418">Kinase</keyword>
<dbReference type="Proteomes" id="UP001374803">
    <property type="component" value="Chromosome"/>
</dbReference>
<feature type="compositionally biased region" description="Pro residues" evidence="6">
    <location>
        <begin position="350"/>
        <end position="365"/>
    </location>
</feature>
<dbReference type="Gene3D" id="3.30.200.20">
    <property type="entry name" value="Phosphorylase Kinase, domain 1"/>
    <property type="match status" value="1"/>
</dbReference>
<evidence type="ECO:0000313" key="8">
    <source>
        <dbReference type="EMBL" id="WXB05902.1"/>
    </source>
</evidence>
<evidence type="ECO:0000256" key="6">
    <source>
        <dbReference type="SAM" id="MobiDB-lite"/>
    </source>
</evidence>
<dbReference type="CDD" id="cd14014">
    <property type="entry name" value="STKc_PknB_like"/>
    <property type="match status" value="1"/>
</dbReference>
<sequence length="478" mass="52501">MSASNAAFEGERFGPYRVLSKLASGGMADVWFVETVASSQRGVLKTMLPELAASSELRSLFIEEGRVAAELQHENVAKVTDVGVLDGQAYIAMEFVHGRTLRQIAQQCVEQHRRMDTWFLLRVLLEVCSALEYLHSYADAEGWHLGLVHGDVSPENIMVAFNGSVKLVDFGITRAANRNNLLIGKPWYMAPEQIQPAATVDHRSDLYAVGVVLYECLTGYRPYTGATHADVLARALEGRPAPPQEIARGISEPLAWTALRAMARDPDHRFSTAADLAAALRARLRELDAGAHPRSLDGYMASIFGEPDTLASTIMRTISERTEHREASELPTAPCAPSVIAEAIARAQSTPPPPLPATQPVPAPTMPSDRPPVERSGEFPAQRVHVAPDIFARVPRRELSPVFGGAAVPRTSPMGGRARSAQESEAARLFEDGLSRLSAKDFSGAQEAWQRAIELDPRERRYQINLKRLQERFRDGDQ</sequence>
<keyword evidence="2" id="KW-0547">Nucleotide-binding</keyword>
<gene>
    <name evidence="8" type="ORF">LVJ94_01315</name>
</gene>
<dbReference type="GO" id="GO:0004674">
    <property type="term" value="F:protein serine/threonine kinase activity"/>
    <property type="evidence" value="ECO:0007669"/>
    <property type="project" value="UniProtKB-KW"/>
</dbReference>
<proteinExistence type="predicted"/>
<evidence type="ECO:0000256" key="4">
    <source>
        <dbReference type="ARBA" id="ARBA00022840"/>
    </source>
</evidence>
<feature type="repeat" description="TPR" evidence="5">
    <location>
        <begin position="426"/>
        <end position="459"/>
    </location>
</feature>
<protein>
    <submittedName>
        <fullName evidence="8">Serine/threonine protein kinase</fullName>
    </submittedName>
</protein>
<dbReference type="SUPFAM" id="SSF56112">
    <property type="entry name" value="Protein kinase-like (PK-like)"/>
    <property type="match status" value="1"/>
</dbReference>
<keyword evidence="8" id="KW-0723">Serine/threonine-protein kinase</keyword>
<feature type="domain" description="Protein kinase" evidence="7">
    <location>
        <begin position="16"/>
        <end position="284"/>
    </location>
</feature>
<evidence type="ECO:0000256" key="5">
    <source>
        <dbReference type="PROSITE-ProRule" id="PRU00339"/>
    </source>
</evidence>
<accession>A0ABZ2L4N0</accession>
<evidence type="ECO:0000256" key="2">
    <source>
        <dbReference type="ARBA" id="ARBA00022741"/>
    </source>
</evidence>
<evidence type="ECO:0000259" key="7">
    <source>
        <dbReference type="PROSITE" id="PS50011"/>
    </source>
</evidence>
<dbReference type="Gene3D" id="1.10.510.10">
    <property type="entry name" value="Transferase(Phosphotransferase) domain 1"/>
    <property type="match status" value="1"/>
</dbReference>
<dbReference type="InterPro" id="IPR019734">
    <property type="entry name" value="TPR_rpt"/>
</dbReference>
<dbReference type="RefSeq" id="WP_394835552.1">
    <property type="nucleotide sequence ID" value="NZ_CP089929.1"/>
</dbReference>
<dbReference type="InterPro" id="IPR011009">
    <property type="entry name" value="Kinase-like_dom_sf"/>
</dbReference>